<feature type="region of interest" description="Disordered" evidence="1">
    <location>
        <begin position="123"/>
        <end position="143"/>
    </location>
</feature>
<organism evidence="2 3">
    <name type="scientific">Dissostichus mawsoni</name>
    <name type="common">Antarctic cod</name>
    <dbReference type="NCBI Taxonomy" id="36200"/>
    <lineage>
        <taxon>Eukaryota</taxon>
        <taxon>Metazoa</taxon>
        <taxon>Chordata</taxon>
        <taxon>Craniata</taxon>
        <taxon>Vertebrata</taxon>
        <taxon>Euteleostomi</taxon>
        <taxon>Actinopterygii</taxon>
        <taxon>Neopterygii</taxon>
        <taxon>Teleostei</taxon>
        <taxon>Neoteleostei</taxon>
        <taxon>Acanthomorphata</taxon>
        <taxon>Eupercaria</taxon>
        <taxon>Perciformes</taxon>
        <taxon>Notothenioidei</taxon>
        <taxon>Nototheniidae</taxon>
        <taxon>Dissostichus</taxon>
    </lineage>
</organism>
<sequence>MLASHVLPSTCCSSREWRLEGQQSQKVLPHPSFVYCAQYHPAAPGLVLTGGFDTLLRLWRVDVPDVNGQLLQEEISESDLLSVPINKLQLHPNGRCLLIHARDSVLRMMDLRIEDGMAYVWNTDTADPPPPPSQETSWRCTRS</sequence>
<dbReference type="GO" id="GO:0036064">
    <property type="term" value="C:ciliary basal body"/>
    <property type="evidence" value="ECO:0007669"/>
    <property type="project" value="TreeGrafter"/>
</dbReference>
<dbReference type="PANTHER" id="PTHR44499">
    <property type="entry name" value="JOUBERIN"/>
    <property type="match status" value="1"/>
</dbReference>
<dbReference type="EMBL" id="JAAKFY010000015">
    <property type="protein sequence ID" value="KAF3845617.1"/>
    <property type="molecule type" value="Genomic_DNA"/>
</dbReference>
<dbReference type="SUPFAM" id="SSF50978">
    <property type="entry name" value="WD40 repeat-like"/>
    <property type="match status" value="1"/>
</dbReference>
<proteinExistence type="predicted"/>
<dbReference type="InterPro" id="IPR052803">
    <property type="entry name" value="Cilium-Associated_Jouberin"/>
</dbReference>
<evidence type="ECO:0000256" key="1">
    <source>
        <dbReference type="SAM" id="MobiDB-lite"/>
    </source>
</evidence>
<dbReference type="InterPro" id="IPR015943">
    <property type="entry name" value="WD40/YVTN_repeat-like_dom_sf"/>
</dbReference>
<name>A0A7J5YAN2_DISMA</name>
<dbReference type="AlphaFoldDB" id="A0A7J5YAN2"/>
<keyword evidence="3" id="KW-1185">Reference proteome</keyword>
<dbReference type="InterPro" id="IPR001680">
    <property type="entry name" value="WD40_rpt"/>
</dbReference>
<dbReference type="OrthoDB" id="2096344at2759"/>
<gene>
    <name evidence="2" type="ORF">F7725_008780</name>
</gene>
<dbReference type="SMART" id="SM00320">
    <property type="entry name" value="WD40"/>
    <property type="match status" value="1"/>
</dbReference>
<reference evidence="2 3" key="1">
    <citation type="submission" date="2020-03" db="EMBL/GenBank/DDBJ databases">
        <title>Dissostichus mawsoni Genome sequencing and assembly.</title>
        <authorList>
            <person name="Park H."/>
        </authorList>
    </citation>
    <scope>NUCLEOTIDE SEQUENCE [LARGE SCALE GENOMIC DNA]</scope>
    <source>
        <strain evidence="2">DM0001</strain>
        <tissue evidence="2">Muscle</tissue>
    </source>
</reference>
<dbReference type="PANTHER" id="PTHR44499:SF1">
    <property type="entry name" value="JOUBERIN"/>
    <property type="match status" value="1"/>
</dbReference>
<dbReference type="Gene3D" id="2.130.10.10">
    <property type="entry name" value="YVTN repeat-like/Quinoprotein amine dehydrogenase"/>
    <property type="match status" value="1"/>
</dbReference>
<protein>
    <submittedName>
        <fullName evidence="2">Uncharacterized protein</fullName>
    </submittedName>
</protein>
<dbReference type="GO" id="GO:0044458">
    <property type="term" value="P:motile cilium assembly"/>
    <property type="evidence" value="ECO:0007669"/>
    <property type="project" value="TreeGrafter"/>
</dbReference>
<accession>A0A7J5YAN2</accession>
<dbReference type="Proteomes" id="UP000518266">
    <property type="component" value="Unassembled WGS sequence"/>
</dbReference>
<comment type="caution">
    <text evidence="2">The sequence shown here is derived from an EMBL/GenBank/DDBJ whole genome shotgun (WGS) entry which is preliminary data.</text>
</comment>
<evidence type="ECO:0000313" key="3">
    <source>
        <dbReference type="Proteomes" id="UP000518266"/>
    </source>
</evidence>
<evidence type="ECO:0000313" key="2">
    <source>
        <dbReference type="EMBL" id="KAF3845617.1"/>
    </source>
</evidence>
<dbReference type="InterPro" id="IPR036322">
    <property type="entry name" value="WD40_repeat_dom_sf"/>
</dbReference>
<feature type="compositionally biased region" description="Polar residues" evidence="1">
    <location>
        <begin position="134"/>
        <end position="143"/>
    </location>
</feature>